<reference evidence="2 3" key="1">
    <citation type="submission" date="2019-11" db="EMBL/GenBank/DDBJ databases">
        <authorList>
            <person name="Li X."/>
        </authorList>
    </citation>
    <scope>NUCLEOTIDE SEQUENCE [LARGE SCALE GENOMIC DNA]</scope>
    <source>
        <strain evidence="2 3">L9</strain>
    </source>
</reference>
<evidence type="ECO:0000259" key="1">
    <source>
        <dbReference type="Pfam" id="PF01883"/>
    </source>
</evidence>
<evidence type="ECO:0000313" key="3">
    <source>
        <dbReference type="Proteomes" id="UP000469125"/>
    </source>
</evidence>
<proteinExistence type="predicted"/>
<dbReference type="SUPFAM" id="SSF117916">
    <property type="entry name" value="Fe-S cluster assembly (FSCA) domain-like"/>
    <property type="match status" value="1"/>
</dbReference>
<dbReference type="Gene3D" id="3.30.300.130">
    <property type="entry name" value="Fe-S cluster assembly (FSCA)"/>
    <property type="match status" value="1"/>
</dbReference>
<feature type="domain" description="MIP18 family-like" evidence="1">
    <location>
        <begin position="6"/>
        <end position="76"/>
    </location>
</feature>
<accession>A0A6N8FRV8</accession>
<dbReference type="RefSeq" id="WP_155671541.1">
    <property type="nucleotide sequence ID" value="NZ_WOCA01000024.1"/>
</dbReference>
<keyword evidence="3" id="KW-1185">Reference proteome</keyword>
<dbReference type="InterPro" id="IPR034904">
    <property type="entry name" value="FSCA_dom_sf"/>
</dbReference>
<protein>
    <submittedName>
        <fullName evidence="2">DUF59 domain-containing protein</fullName>
    </submittedName>
</protein>
<name>A0A6N8FRV8_9BACI</name>
<gene>
    <name evidence="2" type="ORF">GMD78_19765</name>
</gene>
<dbReference type="Pfam" id="PF01883">
    <property type="entry name" value="FeS_assembly_P"/>
    <property type="match status" value="1"/>
</dbReference>
<dbReference type="EMBL" id="WOCA01000024">
    <property type="protein sequence ID" value="MUK90598.1"/>
    <property type="molecule type" value="Genomic_DNA"/>
</dbReference>
<dbReference type="PANTHER" id="PTHR42831:SF1">
    <property type="entry name" value="FE-S PROTEIN MATURATION AUXILIARY FACTOR YITW"/>
    <property type="match status" value="1"/>
</dbReference>
<dbReference type="InterPro" id="IPR002744">
    <property type="entry name" value="MIP18-like"/>
</dbReference>
<evidence type="ECO:0000313" key="2">
    <source>
        <dbReference type="EMBL" id="MUK90598.1"/>
    </source>
</evidence>
<dbReference type="PANTHER" id="PTHR42831">
    <property type="entry name" value="FE-S PROTEIN MATURATION AUXILIARY FACTOR YITW"/>
    <property type="match status" value="1"/>
</dbReference>
<dbReference type="Proteomes" id="UP000469125">
    <property type="component" value="Unassembled WGS sequence"/>
</dbReference>
<dbReference type="InterPro" id="IPR052339">
    <property type="entry name" value="Fe-S_Maturation_MIP18"/>
</dbReference>
<organism evidence="2 3">
    <name type="scientific">Ornithinibacillus caprae</name>
    <dbReference type="NCBI Taxonomy" id="2678566"/>
    <lineage>
        <taxon>Bacteria</taxon>
        <taxon>Bacillati</taxon>
        <taxon>Bacillota</taxon>
        <taxon>Bacilli</taxon>
        <taxon>Bacillales</taxon>
        <taxon>Bacillaceae</taxon>
        <taxon>Ornithinibacillus</taxon>
    </lineage>
</organism>
<dbReference type="AlphaFoldDB" id="A0A6N8FRV8"/>
<comment type="caution">
    <text evidence="2">The sequence shown here is derived from an EMBL/GenBank/DDBJ whole genome shotgun (WGS) entry which is preliminary data.</text>
</comment>
<sequence length="100" mass="10958">MSLLTKVGASLFEVIDPELGVNIMDLGLVYGIEIDDEDNIKITMTLTTPGCPMHDSIKNGVQYQVSQVEGVGEIDVNIIWEPAWTPAKMSEKAKEMLGFS</sequence>